<evidence type="ECO:0000313" key="3">
    <source>
        <dbReference type="EMBL" id="KAL3776171.1"/>
    </source>
</evidence>
<evidence type="ECO:0000313" key="4">
    <source>
        <dbReference type="Proteomes" id="UP001516023"/>
    </source>
</evidence>
<evidence type="ECO:0000259" key="2">
    <source>
        <dbReference type="Pfam" id="PF06916"/>
    </source>
</evidence>
<protein>
    <recommendedName>
        <fullName evidence="2">DUF1279 domain-containing protein</fullName>
    </recommendedName>
</protein>
<feature type="domain" description="DUF1279" evidence="2">
    <location>
        <begin position="75"/>
        <end position="123"/>
    </location>
</feature>
<keyword evidence="4" id="KW-1185">Reference proteome</keyword>
<proteinExistence type="predicted"/>
<sequence>MSSNILHTFNPSISIAPIHRTSLHPTAPIKPSFAFHALQTDEETTQQSTTAEETTQKYGLQASLFQSLQSQDGESAKSLLAKYGIAYLATSIQLAILSFALCYVLVNRGVDVGALLSLIRFPPLVLLTVVAKLTGKEVKEGGERE</sequence>
<name>A0ABD3NM06_9STRA</name>
<dbReference type="InterPro" id="IPR045866">
    <property type="entry name" value="FAM210A/B-like"/>
</dbReference>
<dbReference type="PANTHER" id="PTHR21377:SF18">
    <property type="entry name" value="DUF1279 DOMAIN-CONTAINING PROTEIN"/>
    <property type="match status" value="1"/>
</dbReference>
<evidence type="ECO:0000256" key="1">
    <source>
        <dbReference type="SAM" id="Phobius"/>
    </source>
</evidence>
<comment type="caution">
    <text evidence="3">The sequence shown here is derived from an EMBL/GenBank/DDBJ whole genome shotgun (WGS) entry which is preliminary data.</text>
</comment>
<dbReference type="EMBL" id="JABMIG020000507">
    <property type="protein sequence ID" value="KAL3776171.1"/>
    <property type="molecule type" value="Genomic_DNA"/>
</dbReference>
<gene>
    <name evidence="3" type="ORF">HJC23_000129</name>
</gene>
<feature type="transmembrane region" description="Helical" evidence="1">
    <location>
        <begin position="85"/>
        <end position="106"/>
    </location>
</feature>
<dbReference type="PANTHER" id="PTHR21377">
    <property type="entry name" value="PROTEIN FAM210B, MITOCHONDRIAL"/>
    <property type="match status" value="1"/>
</dbReference>
<feature type="transmembrane region" description="Helical" evidence="1">
    <location>
        <begin position="112"/>
        <end position="131"/>
    </location>
</feature>
<keyword evidence="1" id="KW-0472">Membrane</keyword>
<dbReference type="Pfam" id="PF06916">
    <property type="entry name" value="FAM210A-B_dom"/>
    <property type="match status" value="1"/>
</dbReference>
<dbReference type="Proteomes" id="UP001516023">
    <property type="component" value="Unassembled WGS sequence"/>
</dbReference>
<keyword evidence="1" id="KW-1133">Transmembrane helix</keyword>
<dbReference type="AlphaFoldDB" id="A0ABD3NM06"/>
<dbReference type="InterPro" id="IPR009688">
    <property type="entry name" value="FAM210A/B-like_dom"/>
</dbReference>
<organism evidence="3 4">
    <name type="scientific">Cyclotella cryptica</name>
    <dbReference type="NCBI Taxonomy" id="29204"/>
    <lineage>
        <taxon>Eukaryota</taxon>
        <taxon>Sar</taxon>
        <taxon>Stramenopiles</taxon>
        <taxon>Ochrophyta</taxon>
        <taxon>Bacillariophyta</taxon>
        <taxon>Coscinodiscophyceae</taxon>
        <taxon>Thalassiosirophycidae</taxon>
        <taxon>Stephanodiscales</taxon>
        <taxon>Stephanodiscaceae</taxon>
        <taxon>Cyclotella</taxon>
    </lineage>
</organism>
<accession>A0ABD3NM06</accession>
<keyword evidence="1" id="KW-0812">Transmembrane</keyword>
<reference evidence="3 4" key="1">
    <citation type="journal article" date="2020" name="G3 (Bethesda)">
        <title>Improved Reference Genome for Cyclotella cryptica CCMP332, a Model for Cell Wall Morphogenesis, Salinity Adaptation, and Lipid Production in Diatoms (Bacillariophyta).</title>
        <authorList>
            <person name="Roberts W.R."/>
            <person name="Downey K.M."/>
            <person name="Ruck E.C."/>
            <person name="Traller J.C."/>
            <person name="Alverson A.J."/>
        </authorList>
    </citation>
    <scope>NUCLEOTIDE SEQUENCE [LARGE SCALE GENOMIC DNA]</scope>
    <source>
        <strain evidence="3 4">CCMP332</strain>
    </source>
</reference>